<name>X0XGU4_9ZZZZ</name>
<dbReference type="SUPFAM" id="SSF48576">
    <property type="entry name" value="Terpenoid synthases"/>
    <property type="match status" value="1"/>
</dbReference>
<feature type="non-terminal residue" evidence="1">
    <location>
        <position position="1"/>
    </location>
</feature>
<dbReference type="Gene3D" id="1.10.600.10">
    <property type="entry name" value="Farnesyl Diphosphate Synthase"/>
    <property type="match status" value="1"/>
</dbReference>
<feature type="non-terminal residue" evidence="1">
    <location>
        <position position="72"/>
    </location>
</feature>
<protein>
    <submittedName>
        <fullName evidence="1">Uncharacterized protein</fullName>
    </submittedName>
</protein>
<organism evidence="1">
    <name type="scientific">marine sediment metagenome</name>
    <dbReference type="NCBI Taxonomy" id="412755"/>
    <lineage>
        <taxon>unclassified sequences</taxon>
        <taxon>metagenomes</taxon>
        <taxon>ecological metagenomes</taxon>
    </lineage>
</organism>
<proteinExistence type="predicted"/>
<dbReference type="AlphaFoldDB" id="X0XGU4"/>
<accession>X0XGU4</accession>
<evidence type="ECO:0000313" key="1">
    <source>
        <dbReference type="EMBL" id="GAG42345.1"/>
    </source>
</evidence>
<comment type="caution">
    <text evidence="1">The sequence shown here is derived from an EMBL/GenBank/DDBJ whole genome shotgun (WGS) entry which is preliminary data.</text>
</comment>
<dbReference type="InterPro" id="IPR008949">
    <property type="entry name" value="Isoprenoid_synthase_dom_sf"/>
</dbReference>
<reference evidence="1" key="1">
    <citation type="journal article" date="2014" name="Front. Microbiol.">
        <title>High frequency of phylogenetically diverse reductive dehalogenase-homologous genes in deep subseafloor sedimentary metagenomes.</title>
        <authorList>
            <person name="Kawai M."/>
            <person name="Futagami T."/>
            <person name="Toyoda A."/>
            <person name="Takaki Y."/>
            <person name="Nishi S."/>
            <person name="Hori S."/>
            <person name="Arai W."/>
            <person name="Tsubouchi T."/>
            <person name="Morono Y."/>
            <person name="Uchiyama I."/>
            <person name="Ito T."/>
            <person name="Fujiyama A."/>
            <person name="Inagaki F."/>
            <person name="Takami H."/>
        </authorList>
    </citation>
    <scope>NUCLEOTIDE SEQUENCE</scope>
    <source>
        <strain evidence="1">Expedition CK06-06</strain>
    </source>
</reference>
<sequence length="72" mass="8140">DLTQGTLTLPGMLLLEQYPKDNPIKKLFQERGGAEYIARAINVVRNSPIIDQCFDVATTYRDRACCQLDQLP</sequence>
<gene>
    <name evidence="1" type="ORF">S01H1_85717</name>
</gene>
<dbReference type="EMBL" id="BARS01058985">
    <property type="protein sequence ID" value="GAG42345.1"/>
    <property type="molecule type" value="Genomic_DNA"/>
</dbReference>